<dbReference type="EMBL" id="PRLG01000015">
    <property type="protein sequence ID" value="PYY29763.1"/>
    <property type="molecule type" value="Genomic_DNA"/>
</dbReference>
<keyword evidence="1" id="KW-1133">Transmembrane helix</keyword>
<sequence length="48" mass="5590">MQMPDMPWKVTWLIGRTLALMYLHLNVLLKCLFALSNILWKSIGSERG</sequence>
<keyword evidence="1" id="KW-0812">Transmembrane</keyword>
<reference evidence="2 3" key="1">
    <citation type="submission" date="2018-01" db="EMBL/GenBank/DDBJ databases">
        <title>Genome sequence of the PGP bacterium Paenibacillus illinoisensis E3.</title>
        <authorList>
            <person name="Rolli E."/>
            <person name="Marasco R."/>
            <person name="Bessem C."/>
            <person name="Michoud G."/>
            <person name="Gaiarsa S."/>
            <person name="Borin S."/>
            <person name="Daffonchio D."/>
        </authorList>
    </citation>
    <scope>NUCLEOTIDE SEQUENCE [LARGE SCALE GENOMIC DNA]</scope>
    <source>
        <strain evidence="2 3">E3</strain>
    </source>
</reference>
<accession>A0A2W0C9S2</accession>
<evidence type="ECO:0000313" key="2">
    <source>
        <dbReference type="EMBL" id="PYY29763.1"/>
    </source>
</evidence>
<evidence type="ECO:0000313" key="3">
    <source>
        <dbReference type="Proteomes" id="UP000247459"/>
    </source>
</evidence>
<feature type="transmembrane region" description="Helical" evidence="1">
    <location>
        <begin position="20"/>
        <end position="40"/>
    </location>
</feature>
<comment type="caution">
    <text evidence="2">The sequence shown here is derived from an EMBL/GenBank/DDBJ whole genome shotgun (WGS) entry which is preliminary data.</text>
</comment>
<proteinExistence type="predicted"/>
<protein>
    <submittedName>
        <fullName evidence="2">Uncharacterized protein</fullName>
    </submittedName>
</protein>
<dbReference type="Proteomes" id="UP000247459">
    <property type="component" value="Unassembled WGS sequence"/>
</dbReference>
<name>A0A2W0C9S2_9BACL</name>
<gene>
    <name evidence="2" type="ORF">PIL02S_01963</name>
</gene>
<organism evidence="2 3">
    <name type="scientific">Paenibacillus illinoisensis</name>
    <dbReference type="NCBI Taxonomy" id="59845"/>
    <lineage>
        <taxon>Bacteria</taxon>
        <taxon>Bacillati</taxon>
        <taxon>Bacillota</taxon>
        <taxon>Bacilli</taxon>
        <taxon>Bacillales</taxon>
        <taxon>Paenibacillaceae</taxon>
        <taxon>Paenibacillus</taxon>
    </lineage>
</organism>
<dbReference type="AlphaFoldDB" id="A0A2W0C9S2"/>
<evidence type="ECO:0000256" key="1">
    <source>
        <dbReference type="SAM" id="Phobius"/>
    </source>
</evidence>
<keyword evidence="1" id="KW-0472">Membrane</keyword>